<dbReference type="EMBL" id="CP030941">
    <property type="protein sequence ID" value="UUP19098.1"/>
    <property type="molecule type" value="Genomic_DNA"/>
</dbReference>
<sequence length="89" mass="10420">MKSRLFARGGFDPFPGVPFTGPVERWSRWLADERSISTHELWCLLTKIDRSCREEGERNGAVPIRLIHARRLVRIALKLRKATFEDRRS</sequence>
<reference evidence="1 2" key="1">
    <citation type="submission" date="2018-07" db="EMBL/GenBank/DDBJ databases">
        <title>Genome sequence of Nitratireductor thuwali#1536.</title>
        <authorList>
            <person name="Michoud G."/>
            <person name="Merlino G."/>
            <person name="Sefrji F.O."/>
            <person name="Daffonchio D."/>
        </authorList>
    </citation>
    <scope>NUCLEOTIDE SEQUENCE [LARGE SCALE GENOMIC DNA]</scope>
    <source>
        <strain evidence="2">Nit1536</strain>
    </source>
</reference>
<organism evidence="1 2">
    <name type="scientific">Nitratireductor thuwali</name>
    <dbReference type="NCBI Taxonomy" id="2267699"/>
    <lineage>
        <taxon>Bacteria</taxon>
        <taxon>Pseudomonadati</taxon>
        <taxon>Pseudomonadota</taxon>
        <taxon>Alphaproteobacteria</taxon>
        <taxon>Hyphomicrobiales</taxon>
        <taxon>Phyllobacteriaceae</taxon>
        <taxon>Nitratireductor</taxon>
    </lineage>
</organism>
<accession>A0ABY5MNW4</accession>
<protein>
    <submittedName>
        <fullName evidence="1">Uncharacterized protein</fullName>
    </submittedName>
</protein>
<evidence type="ECO:0000313" key="2">
    <source>
        <dbReference type="Proteomes" id="UP001342418"/>
    </source>
</evidence>
<keyword evidence="2" id="KW-1185">Reference proteome</keyword>
<dbReference type="Proteomes" id="UP001342418">
    <property type="component" value="Chromosome"/>
</dbReference>
<evidence type="ECO:0000313" key="1">
    <source>
        <dbReference type="EMBL" id="UUP19098.1"/>
    </source>
</evidence>
<name>A0ABY5MNW4_9HYPH</name>
<proteinExistence type="predicted"/>
<gene>
    <name evidence="1" type="ORF">NTH_03588</name>
</gene>